<evidence type="ECO:0000256" key="4">
    <source>
        <dbReference type="ARBA" id="ARBA00022827"/>
    </source>
</evidence>
<dbReference type="Pfam" id="PF18158">
    <property type="entry name" value="AidB_N"/>
    <property type="match status" value="1"/>
</dbReference>
<name>A0A6N7LWH6_9GAMM</name>
<dbReference type="Proteomes" id="UP000469421">
    <property type="component" value="Unassembled WGS sequence"/>
</dbReference>
<evidence type="ECO:0000313" key="10">
    <source>
        <dbReference type="Proteomes" id="UP000469421"/>
    </source>
</evidence>
<comment type="similarity">
    <text evidence="2 5">Belongs to the acyl-CoA dehydrogenase family.</text>
</comment>
<feature type="domain" description="Acyl-CoA oxidase/dehydrogenase middle" evidence="7">
    <location>
        <begin position="191"/>
        <end position="287"/>
    </location>
</feature>
<dbReference type="Pfam" id="PF00441">
    <property type="entry name" value="Acyl-CoA_dh_1"/>
    <property type="match status" value="1"/>
</dbReference>
<keyword evidence="3 5" id="KW-0285">Flavoprotein</keyword>
<dbReference type="PANTHER" id="PTHR42707">
    <property type="entry name" value="ACYL-COA DEHYDROGENASE"/>
    <property type="match status" value="1"/>
</dbReference>
<keyword evidence="5" id="KW-0560">Oxidoreductase</keyword>
<dbReference type="InterPro" id="IPR009075">
    <property type="entry name" value="AcylCo_DH/oxidase_C"/>
</dbReference>
<dbReference type="Pfam" id="PF02770">
    <property type="entry name" value="Acyl-CoA_dh_M"/>
    <property type="match status" value="1"/>
</dbReference>
<evidence type="ECO:0000256" key="3">
    <source>
        <dbReference type="ARBA" id="ARBA00022630"/>
    </source>
</evidence>
<comment type="cofactor">
    <cofactor evidence="1 5">
        <name>FAD</name>
        <dbReference type="ChEBI" id="CHEBI:57692"/>
    </cofactor>
</comment>
<dbReference type="SUPFAM" id="SSF56645">
    <property type="entry name" value="Acyl-CoA dehydrogenase NM domain-like"/>
    <property type="match status" value="1"/>
</dbReference>
<proteinExistence type="inferred from homology"/>
<feature type="domain" description="Acyl-CoA dehydrogenase/oxidase C-terminal" evidence="6">
    <location>
        <begin position="298"/>
        <end position="456"/>
    </location>
</feature>
<dbReference type="SUPFAM" id="SSF47203">
    <property type="entry name" value="Acyl-CoA dehydrogenase C-terminal domain-like"/>
    <property type="match status" value="1"/>
</dbReference>
<protein>
    <submittedName>
        <fullName evidence="9">DNA alkylation response protein</fullName>
    </submittedName>
</protein>
<dbReference type="InterPro" id="IPR009100">
    <property type="entry name" value="AcylCoA_DH/oxidase_NM_dom_sf"/>
</dbReference>
<dbReference type="GO" id="GO:0003995">
    <property type="term" value="F:acyl-CoA dehydrogenase activity"/>
    <property type="evidence" value="ECO:0007669"/>
    <property type="project" value="InterPro"/>
</dbReference>
<dbReference type="PANTHER" id="PTHR42707:SF3">
    <property type="entry name" value="ACYL-COA DEHYDROGENASE AIDB-RELATED"/>
    <property type="match status" value="1"/>
</dbReference>
<dbReference type="Gene3D" id="6.10.250.600">
    <property type="match status" value="1"/>
</dbReference>
<keyword evidence="4 5" id="KW-0274">FAD</keyword>
<gene>
    <name evidence="9" type="ORF">GFN93_15320</name>
</gene>
<evidence type="ECO:0000313" key="9">
    <source>
        <dbReference type="EMBL" id="MQX54623.1"/>
    </source>
</evidence>
<dbReference type="InterPro" id="IPR036250">
    <property type="entry name" value="AcylCo_DH-like_C"/>
</dbReference>
<dbReference type="Gene3D" id="2.40.110.20">
    <property type="match status" value="1"/>
</dbReference>
<keyword evidence="10" id="KW-1185">Reference proteome</keyword>
<reference evidence="9 10" key="1">
    <citation type="submission" date="2019-10" db="EMBL/GenBank/DDBJ databases">
        <title>Alcanivorax sp.PA15-N-34 draft genome sequence.</title>
        <authorList>
            <person name="Liao X."/>
            <person name="Shao Z."/>
        </authorList>
    </citation>
    <scope>NUCLEOTIDE SEQUENCE [LARGE SCALE GENOMIC DNA]</scope>
    <source>
        <strain evidence="9 10">PA15-N-34</strain>
    </source>
</reference>
<dbReference type="InterPro" id="IPR006091">
    <property type="entry name" value="Acyl-CoA_Oxase/DH_mid-dom"/>
</dbReference>
<dbReference type="Gene3D" id="1.20.140.10">
    <property type="entry name" value="Butyryl-CoA Dehydrogenase, subunit A, domain 3"/>
    <property type="match status" value="1"/>
</dbReference>
<dbReference type="PROSITE" id="PS00073">
    <property type="entry name" value="ACYL_COA_DH_2"/>
    <property type="match status" value="1"/>
</dbReference>
<evidence type="ECO:0000259" key="8">
    <source>
        <dbReference type="Pfam" id="PF18158"/>
    </source>
</evidence>
<dbReference type="AlphaFoldDB" id="A0A6N7LWH6"/>
<organism evidence="9 10">
    <name type="scientific">Alcanivorax sediminis</name>
    <dbReference type="NCBI Taxonomy" id="2663008"/>
    <lineage>
        <taxon>Bacteria</taxon>
        <taxon>Pseudomonadati</taxon>
        <taxon>Pseudomonadota</taxon>
        <taxon>Gammaproteobacteria</taxon>
        <taxon>Oceanospirillales</taxon>
        <taxon>Alcanivoracaceae</taxon>
        <taxon>Alcanivorax</taxon>
    </lineage>
</organism>
<dbReference type="InterPro" id="IPR041504">
    <property type="entry name" value="AidB_N"/>
</dbReference>
<evidence type="ECO:0000256" key="1">
    <source>
        <dbReference type="ARBA" id="ARBA00001974"/>
    </source>
</evidence>
<feature type="domain" description="Adaptive response protein AidB N-terminal" evidence="8">
    <location>
        <begin position="21"/>
        <end position="176"/>
    </location>
</feature>
<evidence type="ECO:0000256" key="2">
    <source>
        <dbReference type="ARBA" id="ARBA00009347"/>
    </source>
</evidence>
<dbReference type="RefSeq" id="WP_153502193.1">
    <property type="nucleotide sequence ID" value="NZ_WIRE01000002.1"/>
</dbReference>
<dbReference type="InterPro" id="IPR052904">
    <property type="entry name" value="Acyl-CoA_dehydrogenase-like"/>
</dbReference>
<dbReference type="InterPro" id="IPR006089">
    <property type="entry name" value="Acyl-CoA_DH_CS"/>
</dbReference>
<comment type="caution">
    <text evidence="9">The sequence shown here is derived from an EMBL/GenBank/DDBJ whole genome shotgun (WGS) entry which is preliminary data.</text>
</comment>
<evidence type="ECO:0000256" key="5">
    <source>
        <dbReference type="RuleBase" id="RU362125"/>
    </source>
</evidence>
<evidence type="ECO:0000259" key="7">
    <source>
        <dbReference type="Pfam" id="PF02770"/>
    </source>
</evidence>
<accession>A0A6N7LWH6</accession>
<sequence length="564" mass="61747">MNAKHEHLKPDPLAQTHDVFNQARALEGYNAYDTDTALREAVRRHGAGWAEPALSAHGAKTGTAEIIEWGFLANEHKPQFFSHDRQGYRVDYVKYHESYHRLMALGLESGIHSAPWTDPKPGAHVARAAKSYLQAQVEAGHGCPLTMTFAAVPSISLTPSLAKEWLPKILNNAYDPRNVPHYEKEALTIGMGMTEKQGGSDVRANTTRAWAVGAEGPGEPYELVGHKWFTSAPMCDAFLVLAQTENGLSCFLVPRWRPDGSKNPIQVQRLKNKMGNVSNASSEIELRGALGWMVGEEGRGVPAIIEMVAMTRFDCMIGSAAGQRQAVAQAVNHAAGRAAFGKTLLDQPLMRNVLADLQLEVEGSLAIAMRMGEALDQSTLDPKNEHEKLLLRLGLPAGKYWICKRSPFHAYEAMECLGGNGVTEDFIMARLYREAPINAIWEGSGNVQALDMLRALAKTPAVLETWFAELGKTAGSDARLDKAVNALKHEFADMNDAEYRARDIVDRLSLTMQASQLVEAGNASVAEAFIASRLGEHGDRNYGTLPRGLDLETILARANPWMSS</sequence>
<dbReference type="EMBL" id="WIRE01000002">
    <property type="protein sequence ID" value="MQX54623.1"/>
    <property type="molecule type" value="Genomic_DNA"/>
</dbReference>
<evidence type="ECO:0000259" key="6">
    <source>
        <dbReference type="Pfam" id="PF00441"/>
    </source>
</evidence>